<evidence type="ECO:0000313" key="5">
    <source>
        <dbReference type="Proteomes" id="UP001580391"/>
    </source>
</evidence>
<dbReference type="PANTHER" id="PTHR38731:SF1">
    <property type="entry name" value="FECR PROTEIN DOMAIN-CONTAINING PROTEIN"/>
    <property type="match status" value="1"/>
</dbReference>
<dbReference type="EMBL" id="JBHILJ010000006">
    <property type="protein sequence ID" value="MFB5737461.1"/>
    <property type="molecule type" value="Genomic_DNA"/>
</dbReference>
<proteinExistence type="predicted"/>
<keyword evidence="5" id="KW-1185">Reference proteome</keyword>
<accession>A0ABV5BQ76</accession>
<dbReference type="NCBIfam" id="NF047849">
    <property type="entry name" value="Lsa33"/>
    <property type="match status" value="1"/>
</dbReference>
<feature type="domain" description="FecR protein" evidence="3">
    <location>
        <begin position="61"/>
        <end position="162"/>
    </location>
</feature>
<dbReference type="Pfam" id="PF04773">
    <property type="entry name" value="FecR"/>
    <property type="match status" value="1"/>
</dbReference>
<dbReference type="InterPro" id="IPR006860">
    <property type="entry name" value="FecR"/>
</dbReference>
<dbReference type="Proteomes" id="UP001580391">
    <property type="component" value="Unassembled WGS sequence"/>
</dbReference>
<evidence type="ECO:0000256" key="1">
    <source>
        <dbReference type="SAM" id="MobiDB-lite"/>
    </source>
</evidence>
<evidence type="ECO:0000256" key="2">
    <source>
        <dbReference type="SAM" id="SignalP"/>
    </source>
</evidence>
<dbReference type="PANTHER" id="PTHR38731">
    <property type="entry name" value="LIPL45-RELATED LIPOPROTEIN-RELATED"/>
    <property type="match status" value="1"/>
</dbReference>
<protein>
    <submittedName>
        <fullName evidence="4">FecR domain-containing protein</fullName>
    </submittedName>
</protein>
<organism evidence="4 5">
    <name type="scientific">Leptospira wolffii</name>
    <dbReference type="NCBI Taxonomy" id="409998"/>
    <lineage>
        <taxon>Bacteria</taxon>
        <taxon>Pseudomonadati</taxon>
        <taxon>Spirochaetota</taxon>
        <taxon>Spirochaetia</taxon>
        <taxon>Leptospirales</taxon>
        <taxon>Leptospiraceae</taxon>
        <taxon>Leptospira</taxon>
    </lineage>
</organism>
<reference evidence="4 5" key="1">
    <citation type="submission" date="2024-09" db="EMBL/GenBank/DDBJ databases">
        <title>Taxonomic and Genotyping Characterization of Leptospira Strains isolated from Multiple Sources in Colombia highlights the importance of intermediate species.</title>
        <authorList>
            <person name="Torres Higuera L."/>
            <person name="Rojas Tapias D."/>
            <person name="Jimenez Velasquez S."/>
            <person name="Renjifo Ibanez C."/>
        </authorList>
    </citation>
    <scope>NUCLEOTIDE SEQUENCE [LARGE SCALE GENOMIC DNA]</scope>
    <source>
        <strain evidence="4 5">Lep080</strain>
    </source>
</reference>
<name>A0ABV5BQ76_9LEPT</name>
<gene>
    <name evidence="4" type="ORF">ACE5IX_13135</name>
</gene>
<feature type="signal peptide" evidence="2">
    <location>
        <begin position="1"/>
        <end position="22"/>
    </location>
</feature>
<feature type="region of interest" description="Disordered" evidence="1">
    <location>
        <begin position="248"/>
        <end position="309"/>
    </location>
</feature>
<sequence>MKRITIACFLALALAFVACKKAKEDLQGGVITFSKGIVKIYDKDGKEKELKQDTFLLPEYKIETGKDSYADIQLAEGVLIRVKENTSLILKKVFVDSANGTIFTDLGLNKGKIFSKVGSKLDKTSQFNVTTPTVVASVRGTEFIVEETGKGTSTRVGDGSVEVTDLDNPEKQATAESGEEISADGKDLKEDKLTEDEVKELQDDSATIQSITEEQRARIQEILKDFQENKALILQGLEDQKARNRELIEGAKDENRRLLEEAKSSGQAEKEAIKKAAQEDKEKVKSSIDDAKKELENQRKSLKDQAAPK</sequence>
<feature type="chain" id="PRO_5045965395" evidence="2">
    <location>
        <begin position="23"/>
        <end position="309"/>
    </location>
</feature>
<keyword evidence="2" id="KW-0732">Signal</keyword>
<evidence type="ECO:0000313" key="4">
    <source>
        <dbReference type="EMBL" id="MFB5737461.1"/>
    </source>
</evidence>
<dbReference type="RefSeq" id="WP_135699556.1">
    <property type="nucleotide sequence ID" value="NZ_JBHILI010000007.1"/>
</dbReference>
<dbReference type="CDD" id="cd06503">
    <property type="entry name" value="ATP-synt_Fo_b"/>
    <property type="match status" value="1"/>
</dbReference>
<comment type="caution">
    <text evidence="4">The sequence shown here is derived from an EMBL/GenBank/DDBJ whole genome shotgun (WGS) entry which is preliminary data.</text>
</comment>
<evidence type="ECO:0000259" key="3">
    <source>
        <dbReference type="Pfam" id="PF04773"/>
    </source>
</evidence>
<feature type="compositionally biased region" description="Basic and acidic residues" evidence="1">
    <location>
        <begin position="248"/>
        <end position="303"/>
    </location>
</feature>
<dbReference type="Gene3D" id="2.60.120.1440">
    <property type="match status" value="1"/>
</dbReference>
<dbReference type="PROSITE" id="PS51257">
    <property type="entry name" value="PROKAR_LIPOPROTEIN"/>
    <property type="match status" value="1"/>
</dbReference>